<feature type="region of interest" description="Disordered" evidence="8">
    <location>
        <begin position="240"/>
        <end position="292"/>
    </location>
</feature>
<dbReference type="AlphaFoldDB" id="A0AAX4HH42"/>
<dbReference type="InterPro" id="IPR028889">
    <property type="entry name" value="USP"/>
</dbReference>
<keyword evidence="11" id="KW-1185">Reference proteome</keyword>
<dbReference type="PANTHER" id="PTHR24006">
    <property type="entry name" value="UBIQUITIN CARBOXYL-TERMINAL HYDROLASE"/>
    <property type="match status" value="1"/>
</dbReference>
<keyword evidence="7" id="KW-0788">Thiol protease</keyword>
<feature type="domain" description="USP" evidence="9">
    <location>
        <begin position="368"/>
        <end position="690"/>
    </location>
</feature>
<evidence type="ECO:0000256" key="1">
    <source>
        <dbReference type="ARBA" id="ARBA00000707"/>
    </source>
</evidence>
<keyword evidence="6" id="KW-0378">Hydrolase</keyword>
<evidence type="ECO:0000256" key="6">
    <source>
        <dbReference type="ARBA" id="ARBA00022801"/>
    </source>
</evidence>
<comment type="catalytic activity">
    <reaction evidence="1">
        <text>Thiol-dependent hydrolysis of ester, thioester, amide, peptide and isopeptide bonds formed by the C-terminal Gly of ubiquitin (a 76-residue protein attached to proteins as an intracellular targeting signal).</text>
        <dbReference type="EC" id="3.4.19.12"/>
    </reaction>
</comment>
<sequence>MSNPLVDRILNNPLTFVAAKNKELEDLKAEASSYIVLSAGKKSIPISSNTTSAPVAKMAKRVAPKTRSLAETLAAYTGKKYRAKNDRKQKLKEAREVNAQKHMDDSSDDTQYESASEFQTDNTDLSFQGFKSSPDDGVDVSLTSNTEDIGEAVSDSETPGSVSETETITMSSEIRGTSAKSPLSRNAEASATSSSSAASSSSSDQEASSEASFQESDSEDLGEVVNGAVFDAMAPELIGGLTTKAAESDKGDDEEEESDADADDSEDPDVLSDADEHEQEEEDIEVETGFTGEELSQLKEDLLKDAKTAIAAETDKNENITPSSPQELPPTPPDMNDHYKVGETPKNMEETSRISTVWSPGFEKKRCVGLINFGVTCYMNSAIQTMVHIPAVQLYLMEIQANKHKQISPRSVSYTLAELASRMWNFSKDKRSDSKYIKPKKMVQRLEDINCMMSEWQQEDSHEYFMSLMSRLQEDSTPKGKKLNESIIYDIFGGLLEQEVICQECKSVSLTKQEFYDLSLGFNKRRLSNDAIEDENAPKYSIERAIRDFFSLETIRTDKNDPSSGYFCEKCHKKTIATKKSTIEKSPQTLLVHMKRFKFNGNSSLKVKQPILYQKYLNLEKFSSNGEPIRYQLIGVIVHEGRSILSGHYVAHCMRPDGSWATYDDEYINLIDERQAMTDPSAYCLLYTKLQPKGQKRGSEVKHQTKSKKRSKL</sequence>
<feature type="compositionally biased region" description="Basic and acidic residues" evidence="8">
    <location>
        <begin position="83"/>
        <end position="105"/>
    </location>
</feature>
<dbReference type="GO" id="GO:0004843">
    <property type="term" value="F:cysteine-type deubiquitinase activity"/>
    <property type="evidence" value="ECO:0007669"/>
    <property type="project" value="UniProtKB-EC"/>
</dbReference>
<dbReference type="RefSeq" id="XP_062880142.1">
    <property type="nucleotide sequence ID" value="XM_063024072.1"/>
</dbReference>
<dbReference type="EMBL" id="CP138900">
    <property type="protein sequence ID" value="WPK27766.1"/>
    <property type="molecule type" value="Genomic_DNA"/>
</dbReference>
<evidence type="ECO:0000256" key="2">
    <source>
        <dbReference type="ARBA" id="ARBA00009085"/>
    </source>
</evidence>
<dbReference type="InterPro" id="IPR038765">
    <property type="entry name" value="Papain-like_cys_pep_sf"/>
</dbReference>
<reference evidence="10 11" key="1">
    <citation type="submission" date="2023-10" db="EMBL/GenBank/DDBJ databases">
        <title>Draft Genome Sequence of Candida saopaulonensis from a very Premature Infant with Sepsis.</title>
        <authorList>
            <person name="Ning Y."/>
            <person name="Dai R."/>
            <person name="Xiao M."/>
            <person name="Xu Y."/>
            <person name="Yan Q."/>
            <person name="Zhang L."/>
        </authorList>
    </citation>
    <scope>NUCLEOTIDE SEQUENCE [LARGE SCALE GENOMIC DNA]</scope>
    <source>
        <strain evidence="10 11">19XY460</strain>
    </source>
</reference>
<dbReference type="PROSITE" id="PS00973">
    <property type="entry name" value="USP_2"/>
    <property type="match status" value="1"/>
</dbReference>
<dbReference type="GO" id="GO:0006508">
    <property type="term" value="P:proteolysis"/>
    <property type="evidence" value="ECO:0007669"/>
    <property type="project" value="UniProtKB-KW"/>
</dbReference>
<dbReference type="Gene3D" id="3.90.70.10">
    <property type="entry name" value="Cysteine proteinases"/>
    <property type="match status" value="1"/>
</dbReference>
<feature type="region of interest" description="Disordered" evidence="8">
    <location>
        <begin position="80"/>
        <end position="228"/>
    </location>
</feature>
<dbReference type="EC" id="3.4.19.12" evidence="3"/>
<name>A0AAX4HH42_9ASCO</name>
<dbReference type="KEGG" id="asau:88176224"/>
<dbReference type="PANTHER" id="PTHR24006:SF758">
    <property type="entry name" value="UBIQUITIN CARBOXYL-TERMINAL HYDROLASE 36"/>
    <property type="match status" value="1"/>
</dbReference>
<feature type="compositionally biased region" description="Low complexity" evidence="8">
    <location>
        <begin position="187"/>
        <end position="215"/>
    </location>
</feature>
<dbReference type="InterPro" id="IPR001394">
    <property type="entry name" value="Peptidase_C19_UCH"/>
</dbReference>
<evidence type="ECO:0000256" key="3">
    <source>
        <dbReference type="ARBA" id="ARBA00012759"/>
    </source>
</evidence>
<feature type="region of interest" description="Disordered" evidence="8">
    <location>
        <begin position="312"/>
        <end position="352"/>
    </location>
</feature>
<feature type="compositionally biased region" description="Basic residues" evidence="8">
    <location>
        <begin position="704"/>
        <end position="713"/>
    </location>
</feature>
<dbReference type="PROSITE" id="PS50235">
    <property type="entry name" value="USP_3"/>
    <property type="match status" value="1"/>
</dbReference>
<accession>A0AAX4HH42</accession>
<comment type="similarity">
    <text evidence="2">Belongs to the peptidase C19 family.</text>
</comment>
<dbReference type="InterPro" id="IPR050164">
    <property type="entry name" value="Peptidase_C19"/>
</dbReference>
<dbReference type="Pfam" id="PF00443">
    <property type="entry name" value="UCH"/>
    <property type="match status" value="1"/>
</dbReference>
<feature type="region of interest" description="Disordered" evidence="8">
    <location>
        <begin position="692"/>
        <end position="713"/>
    </location>
</feature>
<organism evidence="10 11">
    <name type="scientific">Australozyma saopauloensis</name>
    <dbReference type="NCBI Taxonomy" id="291208"/>
    <lineage>
        <taxon>Eukaryota</taxon>
        <taxon>Fungi</taxon>
        <taxon>Dikarya</taxon>
        <taxon>Ascomycota</taxon>
        <taxon>Saccharomycotina</taxon>
        <taxon>Pichiomycetes</taxon>
        <taxon>Metschnikowiaceae</taxon>
        <taxon>Australozyma</taxon>
    </lineage>
</organism>
<dbReference type="GO" id="GO:0005829">
    <property type="term" value="C:cytosol"/>
    <property type="evidence" value="ECO:0007669"/>
    <property type="project" value="TreeGrafter"/>
</dbReference>
<feature type="compositionally biased region" description="Acidic residues" evidence="8">
    <location>
        <begin position="250"/>
        <end position="286"/>
    </location>
</feature>
<feature type="compositionally biased region" description="Polar residues" evidence="8">
    <location>
        <begin position="112"/>
        <end position="131"/>
    </location>
</feature>
<evidence type="ECO:0000256" key="7">
    <source>
        <dbReference type="ARBA" id="ARBA00022807"/>
    </source>
</evidence>
<evidence type="ECO:0000256" key="4">
    <source>
        <dbReference type="ARBA" id="ARBA00022670"/>
    </source>
</evidence>
<evidence type="ECO:0000256" key="8">
    <source>
        <dbReference type="SAM" id="MobiDB-lite"/>
    </source>
</evidence>
<dbReference type="GO" id="GO:0005634">
    <property type="term" value="C:nucleus"/>
    <property type="evidence" value="ECO:0007669"/>
    <property type="project" value="TreeGrafter"/>
</dbReference>
<feature type="compositionally biased region" description="Polar residues" evidence="8">
    <location>
        <begin position="155"/>
        <end position="184"/>
    </location>
</feature>
<keyword evidence="4" id="KW-0645">Protease</keyword>
<evidence type="ECO:0000256" key="5">
    <source>
        <dbReference type="ARBA" id="ARBA00022786"/>
    </source>
</evidence>
<dbReference type="Proteomes" id="UP001338582">
    <property type="component" value="Chromosome 7"/>
</dbReference>
<dbReference type="GeneID" id="88176224"/>
<keyword evidence="5" id="KW-0833">Ubl conjugation pathway</keyword>
<gene>
    <name evidence="10" type="ORF">PUMCH_005166</name>
</gene>
<dbReference type="GO" id="GO:0016579">
    <property type="term" value="P:protein deubiquitination"/>
    <property type="evidence" value="ECO:0007669"/>
    <property type="project" value="InterPro"/>
</dbReference>
<evidence type="ECO:0000259" key="9">
    <source>
        <dbReference type="PROSITE" id="PS50235"/>
    </source>
</evidence>
<protein>
    <recommendedName>
        <fullName evidence="3">ubiquitinyl hydrolase 1</fullName>
        <ecNumber evidence="3">3.4.19.12</ecNumber>
    </recommendedName>
</protein>
<dbReference type="InterPro" id="IPR018200">
    <property type="entry name" value="USP_CS"/>
</dbReference>
<proteinExistence type="inferred from homology"/>
<evidence type="ECO:0000313" key="10">
    <source>
        <dbReference type="EMBL" id="WPK27766.1"/>
    </source>
</evidence>
<feature type="compositionally biased region" description="Basic and acidic residues" evidence="8">
    <location>
        <begin position="335"/>
        <end position="352"/>
    </location>
</feature>
<evidence type="ECO:0000313" key="11">
    <source>
        <dbReference type="Proteomes" id="UP001338582"/>
    </source>
</evidence>
<dbReference type="SUPFAM" id="SSF54001">
    <property type="entry name" value="Cysteine proteinases"/>
    <property type="match status" value="1"/>
</dbReference>